<feature type="chain" id="PRO_5039547670" evidence="5">
    <location>
        <begin position="43"/>
        <end position="455"/>
    </location>
</feature>
<evidence type="ECO:0000313" key="6">
    <source>
        <dbReference type="EMBL" id="TKI60320.1"/>
    </source>
</evidence>
<gene>
    <name evidence="6" type="ORF">FC770_16055</name>
</gene>
<sequence length="455" mass="48453">METTSRRVMRSPRFRPRPGPSRLRRAGLAVAALMIGSSVLTACGSDGGGKVTLNWYINPDAQETVDKIAKNCSTDDYSIAVQLLPNNATEQRTQLARRLAAKDSSTDLMNLDPIFVPEFASAGWLEPFVDDLSSQALGEDVLAGAAATATWDGQVVVVPQWSNTQVLWYRKSLAEAAGLDMSKPVTWKQIIDGAADNGGKVGVQGNKYEGYVVWINSMIMGAGGNIVTDTEAGRDAKIEIDSDAGRDAATIIKQLADSKAAQADLSVSNEGTSLAGLLESKANPGPGSFNVNWTFVYKNQVDAEANGDLVKGATKDLGWARWPATVEGEESRPPIGGIQVGVGAYSKHTEMAQEAALCVTNSDAQEALAVEAGLFPSRGSVYESKALTDAFPEDLLALFRESIDAAGPRPQSPYYSQISSAVQSVWHPPSSVEPDKTPEESAKFLSDVLAGKRLL</sequence>
<keyword evidence="2" id="KW-0813">Transport</keyword>
<evidence type="ECO:0000256" key="5">
    <source>
        <dbReference type="SAM" id="SignalP"/>
    </source>
</evidence>
<protein>
    <submittedName>
        <fullName evidence="6">Extracellular solute-binding protein</fullName>
    </submittedName>
</protein>
<comment type="caution">
    <text evidence="6">The sequence shown here is derived from an EMBL/GenBank/DDBJ whole genome shotgun (WGS) entry which is preliminary data.</text>
</comment>
<dbReference type="OrthoDB" id="9770625at2"/>
<dbReference type="PANTHER" id="PTHR43649:SF34">
    <property type="entry name" value="ABC TRANSPORTER PERIPLASMIC-BINDING PROTEIN YCJN-RELATED"/>
    <property type="match status" value="1"/>
</dbReference>
<dbReference type="InterPro" id="IPR050490">
    <property type="entry name" value="Bact_solute-bd_prot1"/>
</dbReference>
<dbReference type="PANTHER" id="PTHR43649">
    <property type="entry name" value="ARABINOSE-BINDING PROTEIN-RELATED"/>
    <property type="match status" value="1"/>
</dbReference>
<name>A0A4U2YHI3_9ACTN</name>
<organism evidence="6 7">
    <name type="scientific">Nocardioides jishulii</name>
    <dbReference type="NCBI Taxonomy" id="2575440"/>
    <lineage>
        <taxon>Bacteria</taxon>
        <taxon>Bacillati</taxon>
        <taxon>Actinomycetota</taxon>
        <taxon>Actinomycetes</taxon>
        <taxon>Propionibacteriales</taxon>
        <taxon>Nocardioidaceae</taxon>
        <taxon>Nocardioides</taxon>
    </lineage>
</organism>
<accession>A0A4U2YHI3</accession>
<dbReference type="SUPFAM" id="SSF53850">
    <property type="entry name" value="Periplasmic binding protein-like II"/>
    <property type="match status" value="1"/>
</dbReference>
<dbReference type="EMBL" id="SZPY01000005">
    <property type="protein sequence ID" value="TKI60320.1"/>
    <property type="molecule type" value="Genomic_DNA"/>
</dbReference>
<reference evidence="6 7" key="1">
    <citation type="submission" date="2019-04" db="EMBL/GenBank/DDBJ databases">
        <authorList>
            <person name="Dong K."/>
        </authorList>
    </citation>
    <scope>NUCLEOTIDE SEQUENCE [LARGE SCALE GENOMIC DNA]</scope>
    <source>
        <strain evidence="7">dk3543</strain>
    </source>
</reference>
<evidence type="ECO:0000256" key="1">
    <source>
        <dbReference type="ARBA" id="ARBA00008520"/>
    </source>
</evidence>
<evidence type="ECO:0000313" key="7">
    <source>
        <dbReference type="Proteomes" id="UP000307808"/>
    </source>
</evidence>
<dbReference type="Proteomes" id="UP000307808">
    <property type="component" value="Unassembled WGS sequence"/>
</dbReference>
<dbReference type="AlphaFoldDB" id="A0A4U2YHI3"/>
<dbReference type="InterPro" id="IPR006059">
    <property type="entry name" value="SBP"/>
</dbReference>
<keyword evidence="7" id="KW-1185">Reference proteome</keyword>
<dbReference type="Gene3D" id="3.40.190.10">
    <property type="entry name" value="Periplasmic binding protein-like II"/>
    <property type="match status" value="2"/>
</dbReference>
<evidence type="ECO:0000256" key="2">
    <source>
        <dbReference type="ARBA" id="ARBA00022448"/>
    </source>
</evidence>
<feature type="region of interest" description="Disordered" evidence="4">
    <location>
        <begin position="1"/>
        <end position="21"/>
    </location>
</feature>
<keyword evidence="3 5" id="KW-0732">Signal</keyword>
<feature type="signal peptide" evidence="5">
    <location>
        <begin position="1"/>
        <end position="42"/>
    </location>
</feature>
<evidence type="ECO:0000256" key="4">
    <source>
        <dbReference type="SAM" id="MobiDB-lite"/>
    </source>
</evidence>
<dbReference type="Pfam" id="PF01547">
    <property type="entry name" value="SBP_bac_1"/>
    <property type="match status" value="1"/>
</dbReference>
<proteinExistence type="inferred from homology"/>
<comment type="similarity">
    <text evidence="1">Belongs to the bacterial solute-binding protein 1 family.</text>
</comment>
<feature type="compositionally biased region" description="Basic residues" evidence="4">
    <location>
        <begin position="7"/>
        <end position="16"/>
    </location>
</feature>
<evidence type="ECO:0000256" key="3">
    <source>
        <dbReference type="ARBA" id="ARBA00022729"/>
    </source>
</evidence>